<feature type="transmembrane region" description="Helical" evidence="1">
    <location>
        <begin position="132"/>
        <end position="155"/>
    </location>
</feature>
<dbReference type="EMBL" id="RSED01000001">
    <property type="protein sequence ID" value="RRS06302.1"/>
    <property type="molecule type" value="Genomic_DNA"/>
</dbReference>
<dbReference type="Pfam" id="PF07077">
    <property type="entry name" value="DUF1345"/>
    <property type="match status" value="1"/>
</dbReference>
<protein>
    <submittedName>
        <fullName evidence="2">DUF1345 domain-containing protein</fullName>
    </submittedName>
</protein>
<sequence length="241" mass="25941">MKSLIRKLFHAYSPVPRWLAGHAAGRLLWTRRRLWLSIGLGGAVWCATQGSGDPVRRLLIAWCTFGAVYLVQGMALMLTADNASIEQRARHEDEGAAVILLLIVLAAGASIGAVVMELAGSGRSAQPDLLTMVLAGASISTAWLVIHTAFALHYAHRYYIVAHGRHNTQGAPLDFSGRQTPVYVDFLYFSFTIGATSQTSDVGVATTRMRGLVLAHAVVSFVFNTTLLALTVNIGASLLRP</sequence>
<evidence type="ECO:0000256" key="1">
    <source>
        <dbReference type="SAM" id="Phobius"/>
    </source>
</evidence>
<keyword evidence="1" id="KW-1133">Transmembrane helix</keyword>
<feature type="transmembrane region" description="Helical" evidence="1">
    <location>
        <begin position="58"/>
        <end position="78"/>
    </location>
</feature>
<evidence type="ECO:0000313" key="3">
    <source>
        <dbReference type="Proteomes" id="UP000269265"/>
    </source>
</evidence>
<evidence type="ECO:0000313" key="2">
    <source>
        <dbReference type="EMBL" id="RRS06302.1"/>
    </source>
</evidence>
<feature type="transmembrane region" description="Helical" evidence="1">
    <location>
        <begin position="98"/>
        <end position="120"/>
    </location>
</feature>
<keyword evidence="3" id="KW-1185">Reference proteome</keyword>
<name>A0A426VHC7_9BURK</name>
<feature type="transmembrane region" description="Helical" evidence="1">
    <location>
        <begin position="34"/>
        <end position="52"/>
    </location>
</feature>
<reference evidence="2 3" key="1">
    <citation type="submission" date="2018-12" db="EMBL/GenBank/DDBJ databases">
        <title>The whole draft genome of Aquabacterium sp. SJQ9.</title>
        <authorList>
            <person name="Sun L."/>
            <person name="Gao X."/>
            <person name="Chen W."/>
            <person name="Huang K."/>
        </authorList>
    </citation>
    <scope>NUCLEOTIDE SEQUENCE [LARGE SCALE GENOMIC DNA]</scope>
    <source>
        <strain evidence="2 3">SJQ9</strain>
    </source>
</reference>
<gene>
    <name evidence="2" type="ORF">EIP75_01580</name>
</gene>
<dbReference type="InterPro" id="IPR009781">
    <property type="entry name" value="DUF1345"/>
</dbReference>
<dbReference type="AlphaFoldDB" id="A0A426VHC7"/>
<dbReference type="Proteomes" id="UP000269265">
    <property type="component" value="Unassembled WGS sequence"/>
</dbReference>
<accession>A0A426VHC7</accession>
<comment type="caution">
    <text evidence="2">The sequence shown here is derived from an EMBL/GenBank/DDBJ whole genome shotgun (WGS) entry which is preliminary data.</text>
</comment>
<proteinExistence type="predicted"/>
<keyword evidence="1" id="KW-0812">Transmembrane</keyword>
<keyword evidence="1" id="KW-0472">Membrane</keyword>
<feature type="transmembrane region" description="Helical" evidence="1">
    <location>
        <begin position="213"/>
        <end position="236"/>
    </location>
</feature>
<organism evidence="2 3">
    <name type="scientific">Aquabacterium soli</name>
    <dbReference type="NCBI Taxonomy" id="2493092"/>
    <lineage>
        <taxon>Bacteria</taxon>
        <taxon>Pseudomonadati</taxon>
        <taxon>Pseudomonadota</taxon>
        <taxon>Betaproteobacteria</taxon>
        <taxon>Burkholderiales</taxon>
        <taxon>Aquabacterium</taxon>
    </lineage>
</organism>